<evidence type="ECO:0000256" key="20">
    <source>
        <dbReference type="ARBA" id="ARBA00049035"/>
    </source>
</evidence>
<dbReference type="NCBIfam" id="TIGR01499">
    <property type="entry name" value="folC"/>
    <property type="match status" value="1"/>
</dbReference>
<comment type="cofactor">
    <cofactor evidence="1">
        <name>Mg(2+)</name>
        <dbReference type="ChEBI" id="CHEBI:18420"/>
    </cofactor>
</comment>
<evidence type="ECO:0000256" key="16">
    <source>
        <dbReference type="ARBA" id="ARBA00030592"/>
    </source>
</evidence>
<dbReference type="AlphaFoldDB" id="A0A6C2UQ92"/>
<evidence type="ECO:0000256" key="6">
    <source>
        <dbReference type="ARBA" id="ARBA00013023"/>
    </source>
</evidence>
<dbReference type="Gene3D" id="3.40.1190.10">
    <property type="entry name" value="Mur-like, catalytic domain"/>
    <property type="match status" value="1"/>
</dbReference>
<evidence type="ECO:0000313" key="25">
    <source>
        <dbReference type="EMBL" id="VGO21474.1"/>
    </source>
</evidence>
<evidence type="ECO:0000256" key="12">
    <source>
        <dbReference type="ARBA" id="ARBA00022840"/>
    </source>
</evidence>
<evidence type="ECO:0000256" key="18">
    <source>
        <dbReference type="ARBA" id="ARBA00047493"/>
    </source>
</evidence>
<dbReference type="FunFam" id="3.40.1190.10:FF:000011">
    <property type="entry name" value="Folylpolyglutamate synthase/dihydrofolate synthase"/>
    <property type="match status" value="1"/>
</dbReference>
<keyword evidence="12 22" id="KW-0067">ATP-binding</keyword>
<evidence type="ECO:0000256" key="14">
    <source>
        <dbReference type="ARBA" id="ARBA00022909"/>
    </source>
</evidence>
<dbReference type="PANTHER" id="PTHR11136:SF0">
    <property type="entry name" value="DIHYDROFOLATE SYNTHETASE-RELATED"/>
    <property type="match status" value="1"/>
</dbReference>
<evidence type="ECO:0000259" key="24">
    <source>
        <dbReference type="Pfam" id="PF08245"/>
    </source>
</evidence>
<evidence type="ECO:0000256" key="11">
    <source>
        <dbReference type="ARBA" id="ARBA00022741"/>
    </source>
</evidence>
<keyword evidence="11 22" id="KW-0547">Nucleotide-binding</keyword>
<accession>A0A6C2UQ92</accession>
<dbReference type="InterPro" id="IPR036615">
    <property type="entry name" value="Mur_ligase_C_dom_sf"/>
</dbReference>
<evidence type="ECO:0000256" key="1">
    <source>
        <dbReference type="ARBA" id="ARBA00001946"/>
    </source>
</evidence>
<keyword evidence="10" id="KW-0479">Metal-binding</keyword>
<dbReference type="GO" id="GO:0046872">
    <property type="term" value="F:metal ion binding"/>
    <property type="evidence" value="ECO:0007669"/>
    <property type="project" value="UniProtKB-KW"/>
</dbReference>
<dbReference type="EC" id="6.3.2.17" evidence="7"/>
<feature type="domain" description="Mur ligase central" evidence="24">
    <location>
        <begin position="41"/>
        <end position="261"/>
    </location>
</feature>
<comment type="pathway">
    <text evidence="3">Cofactor biosynthesis; tetrahydrofolate biosynthesis; 7,8-dihydrofolate from 2-amino-4-hydroxy-6-hydroxymethyl-7,8-dihydropteridine diphosphate and 4-aminobenzoate: step 2/2.</text>
</comment>
<evidence type="ECO:0000256" key="10">
    <source>
        <dbReference type="ARBA" id="ARBA00022723"/>
    </source>
</evidence>
<dbReference type="SUPFAM" id="SSF53623">
    <property type="entry name" value="MurD-like peptide ligases, catalytic domain"/>
    <property type="match status" value="1"/>
</dbReference>
<dbReference type="InterPro" id="IPR036565">
    <property type="entry name" value="Mur-like_cat_sf"/>
</dbReference>
<dbReference type="PIRSF" id="PIRSF001563">
    <property type="entry name" value="Folylpolyglu_synth"/>
    <property type="match status" value="1"/>
</dbReference>
<comment type="catalytic activity">
    <reaction evidence="19">
        <text>10-formyltetrahydrofolyl-(gamma-L-Glu)(n) + L-glutamate + ATP = 10-formyltetrahydrofolyl-(gamma-L-Glu)(n+1) + ADP + phosphate + H(+)</text>
        <dbReference type="Rhea" id="RHEA:51904"/>
        <dbReference type="Rhea" id="RHEA-COMP:13088"/>
        <dbReference type="Rhea" id="RHEA-COMP:14300"/>
        <dbReference type="ChEBI" id="CHEBI:15378"/>
        <dbReference type="ChEBI" id="CHEBI:29985"/>
        <dbReference type="ChEBI" id="CHEBI:30616"/>
        <dbReference type="ChEBI" id="CHEBI:43474"/>
        <dbReference type="ChEBI" id="CHEBI:134413"/>
        <dbReference type="ChEBI" id="CHEBI:456216"/>
        <dbReference type="EC" id="6.3.2.17"/>
    </reaction>
</comment>
<evidence type="ECO:0000256" key="15">
    <source>
        <dbReference type="ARBA" id="ARBA00030048"/>
    </source>
</evidence>
<dbReference type="InterPro" id="IPR004101">
    <property type="entry name" value="Mur_ligase_C"/>
</dbReference>
<dbReference type="InterPro" id="IPR001645">
    <property type="entry name" value="Folylpolyglutamate_synth"/>
</dbReference>
<evidence type="ECO:0000256" key="22">
    <source>
        <dbReference type="PIRNR" id="PIRNR001563"/>
    </source>
</evidence>
<comment type="catalytic activity">
    <reaction evidence="18">
        <text>(6S)-5,6,7,8-tetrahydrofolyl-(gamma-L-Glu)(n) + L-glutamate + ATP = (6S)-5,6,7,8-tetrahydrofolyl-(gamma-L-Glu)(n+1) + ADP + phosphate + H(+)</text>
        <dbReference type="Rhea" id="RHEA:10580"/>
        <dbReference type="Rhea" id="RHEA-COMP:14738"/>
        <dbReference type="Rhea" id="RHEA-COMP:14740"/>
        <dbReference type="ChEBI" id="CHEBI:15378"/>
        <dbReference type="ChEBI" id="CHEBI:29985"/>
        <dbReference type="ChEBI" id="CHEBI:30616"/>
        <dbReference type="ChEBI" id="CHEBI:43474"/>
        <dbReference type="ChEBI" id="CHEBI:141005"/>
        <dbReference type="ChEBI" id="CHEBI:456216"/>
        <dbReference type="EC" id="6.3.2.17"/>
    </reaction>
</comment>
<evidence type="ECO:0000256" key="21">
    <source>
        <dbReference type="ARBA" id="ARBA00049161"/>
    </source>
</evidence>
<evidence type="ECO:0000256" key="17">
    <source>
        <dbReference type="ARBA" id="ARBA00032510"/>
    </source>
</evidence>
<evidence type="ECO:0000256" key="5">
    <source>
        <dbReference type="ARBA" id="ARBA00008276"/>
    </source>
</evidence>
<evidence type="ECO:0000256" key="19">
    <source>
        <dbReference type="ARBA" id="ARBA00047808"/>
    </source>
</evidence>
<comment type="catalytic activity">
    <reaction evidence="20">
        <text>(6R)-5,10-methylenetetrahydrofolyl-(gamma-L-Glu)(n) + L-glutamate + ATP = (6R)-5,10-methylenetetrahydrofolyl-(gamma-L-Glu)(n+1) + ADP + phosphate + H(+)</text>
        <dbReference type="Rhea" id="RHEA:51912"/>
        <dbReference type="Rhea" id="RHEA-COMP:13257"/>
        <dbReference type="Rhea" id="RHEA-COMP:13258"/>
        <dbReference type="ChEBI" id="CHEBI:15378"/>
        <dbReference type="ChEBI" id="CHEBI:29985"/>
        <dbReference type="ChEBI" id="CHEBI:30616"/>
        <dbReference type="ChEBI" id="CHEBI:43474"/>
        <dbReference type="ChEBI" id="CHEBI:136572"/>
        <dbReference type="ChEBI" id="CHEBI:456216"/>
        <dbReference type="EC" id="6.3.2.17"/>
    </reaction>
</comment>
<sequence length="418" mass="45113">MNPVEKLFQRTTQGVKPGLDVITALLEAQGNPHQKLAVIHVAGTNGKGSVCAMLESVLRASGFKTGLYTSPHLIDFSERFRINGEPIPEEKLNGCITLMEEKADEMEQATGVRGATFFEVSTAIAYQYFADEAVDIAIIETGMGGRWDATNVVIPLVSVITHIDIDHTNFLGDTIEAIAAEKAGIIKLGRPAVSSPQSEAVLAELRKPGVRIIGSTEAVSVVKIGDPQKLKIETHSRNLPAVNLPLLGECQRENCAVAVAALEVLADMLDFEPAFKKGLESVAWGARFQTLQTDPLIILDGAHNPSAGRALAKTLRELYPKHQVGFILGFLEDKEAVEFLRAIKPLAAKAWTIPIDVPRGTTAEHVAIQCGVAGIEAVPSDVSGAWKSSRDWATAEPNRLVVITGSLYLKQELERKSM</sequence>
<dbReference type="Pfam" id="PF02875">
    <property type="entry name" value="Mur_ligase_C"/>
    <property type="match status" value="1"/>
</dbReference>
<comment type="pathway">
    <text evidence="4">Cofactor biosynthesis; tetrahydrofolylpolyglutamate biosynthesis.</text>
</comment>
<dbReference type="InterPro" id="IPR018109">
    <property type="entry name" value="Folylpolyglutamate_synth_CS"/>
</dbReference>
<dbReference type="EC" id="6.3.2.12" evidence="6"/>
<dbReference type="Pfam" id="PF08245">
    <property type="entry name" value="Mur_ligase_M"/>
    <property type="match status" value="1"/>
</dbReference>
<proteinExistence type="inferred from homology"/>
<dbReference type="GO" id="GO:0004326">
    <property type="term" value="F:tetrahydrofolylpolyglutamate synthase activity"/>
    <property type="evidence" value="ECO:0007669"/>
    <property type="project" value="UniProtKB-EC"/>
</dbReference>
<dbReference type="PROSITE" id="PS01012">
    <property type="entry name" value="FOLYLPOLYGLU_SYNT_2"/>
    <property type="match status" value="1"/>
</dbReference>
<dbReference type="PANTHER" id="PTHR11136">
    <property type="entry name" value="FOLYLPOLYGLUTAMATE SYNTHASE-RELATED"/>
    <property type="match status" value="1"/>
</dbReference>
<keyword evidence="14" id="KW-0289">Folate biosynthesis</keyword>
<evidence type="ECO:0000256" key="9">
    <source>
        <dbReference type="ARBA" id="ARBA00022598"/>
    </source>
</evidence>
<dbReference type="GO" id="GO:0008841">
    <property type="term" value="F:dihydrofolate synthase activity"/>
    <property type="evidence" value="ECO:0007669"/>
    <property type="project" value="UniProtKB-EC"/>
</dbReference>
<evidence type="ECO:0000256" key="2">
    <source>
        <dbReference type="ARBA" id="ARBA00002714"/>
    </source>
</evidence>
<evidence type="ECO:0000256" key="7">
    <source>
        <dbReference type="ARBA" id="ARBA00013025"/>
    </source>
</evidence>
<gene>
    <name evidence="25" type="primary">fpgS</name>
    <name evidence="25" type="ORF">SCARR_03548</name>
</gene>
<evidence type="ECO:0000256" key="8">
    <source>
        <dbReference type="ARBA" id="ARBA00019357"/>
    </source>
</evidence>
<dbReference type="Proteomes" id="UP000346198">
    <property type="component" value="Unassembled WGS sequence"/>
</dbReference>
<dbReference type="SUPFAM" id="SSF53244">
    <property type="entry name" value="MurD-like peptide ligases, peptide-binding domain"/>
    <property type="match status" value="1"/>
</dbReference>
<protein>
    <recommendedName>
        <fullName evidence="8">Dihydrofolate synthase/folylpolyglutamate synthase</fullName>
        <ecNumber evidence="6">6.3.2.12</ecNumber>
        <ecNumber evidence="7">6.3.2.17</ecNumber>
    </recommendedName>
    <alternativeName>
        <fullName evidence="17">Folylpoly-gamma-glutamate synthetase-dihydrofolate synthetase</fullName>
    </alternativeName>
    <alternativeName>
        <fullName evidence="15">Folylpolyglutamate synthetase</fullName>
    </alternativeName>
    <alternativeName>
        <fullName evidence="16">Tetrahydrofolylpolyglutamate synthase</fullName>
    </alternativeName>
</protein>
<comment type="similarity">
    <text evidence="5 22">Belongs to the folylpolyglutamate synthase family.</text>
</comment>
<name>A0A6C2UQ92_9BACT</name>
<dbReference type="EMBL" id="CAAHFH010000002">
    <property type="protein sequence ID" value="VGO21474.1"/>
    <property type="molecule type" value="Genomic_DNA"/>
</dbReference>
<organism evidence="25 26">
    <name type="scientific">Pontiella sulfatireligans</name>
    <dbReference type="NCBI Taxonomy" id="2750658"/>
    <lineage>
        <taxon>Bacteria</taxon>
        <taxon>Pseudomonadati</taxon>
        <taxon>Kiritimatiellota</taxon>
        <taxon>Kiritimatiellia</taxon>
        <taxon>Kiritimatiellales</taxon>
        <taxon>Pontiellaceae</taxon>
        <taxon>Pontiella</taxon>
    </lineage>
</organism>
<dbReference type="Gene3D" id="3.90.190.20">
    <property type="entry name" value="Mur ligase, C-terminal domain"/>
    <property type="match status" value="1"/>
</dbReference>
<feature type="domain" description="Mur ligase C-terminal" evidence="23">
    <location>
        <begin position="287"/>
        <end position="406"/>
    </location>
</feature>
<keyword evidence="26" id="KW-1185">Reference proteome</keyword>
<dbReference type="GO" id="GO:0005737">
    <property type="term" value="C:cytoplasm"/>
    <property type="evidence" value="ECO:0007669"/>
    <property type="project" value="TreeGrafter"/>
</dbReference>
<dbReference type="RefSeq" id="WP_136062931.1">
    <property type="nucleotide sequence ID" value="NZ_CAAHFH010000002.1"/>
</dbReference>
<comment type="catalytic activity">
    <reaction evidence="21">
        <text>7,8-dihydropteroate + L-glutamate + ATP = 7,8-dihydrofolate + ADP + phosphate + H(+)</text>
        <dbReference type="Rhea" id="RHEA:23584"/>
        <dbReference type="ChEBI" id="CHEBI:15378"/>
        <dbReference type="ChEBI" id="CHEBI:17839"/>
        <dbReference type="ChEBI" id="CHEBI:29985"/>
        <dbReference type="ChEBI" id="CHEBI:30616"/>
        <dbReference type="ChEBI" id="CHEBI:43474"/>
        <dbReference type="ChEBI" id="CHEBI:57451"/>
        <dbReference type="ChEBI" id="CHEBI:456216"/>
        <dbReference type="EC" id="6.3.2.12"/>
    </reaction>
</comment>
<evidence type="ECO:0000313" key="26">
    <source>
        <dbReference type="Proteomes" id="UP000346198"/>
    </source>
</evidence>
<reference evidence="25 26" key="1">
    <citation type="submission" date="2019-04" db="EMBL/GenBank/DDBJ databases">
        <authorList>
            <person name="Van Vliet M D."/>
        </authorList>
    </citation>
    <scope>NUCLEOTIDE SEQUENCE [LARGE SCALE GENOMIC DNA]</scope>
    <source>
        <strain evidence="25 26">F21</strain>
    </source>
</reference>
<dbReference type="GO" id="GO:0046656">
    <property type="term" value="P:folic acid biosynthetic process"/>
    <property type="evidence" value="ECO:0007669"/>
    <property type="project" value="UniProtKB-KW"/>
</dbReference>
<evidence type="ECO:0000256" key="13">
    <source>
        <dbReference type="ARBA" id="ARBA00022842"/>
    </source>
</evidence>
<evidence type="ECO:0000256" key="4">
    <source>
        <dbReference type="ARBA" id="ARBA00005150"/>
    </source>
</evidence>
<evidence type="ECO:0000256" key="3">
    <source>
        <dbReference type="ARBA" id="ARBA00004799"/>
    </source>
</evidence>
<dbReference type="InterPro" id="IPR013221">
    <property type="entry name" value="Mur_ligase_cen"/>
</dbReference>
<evidence type="ECO:0000259" key="23">
    <source>
        <dbReference type="Pfam" id="PF02875"/>
    </source>
</evidence>
<dbReference type="PROSITE" id="PS01011">
    <property type="entry name" value="FOLYLPOLYGLU_SYNT_1"/>
    <property type="match status" value="1"/>
</dbReference>
<comment type="function">
    <text evidence="2">Functions in two distinct reactions of the de novo folate biosynthetic pathway. Catalyzes the addition of a glutamate residue to dihydropteroate (7,8-dihydropteroate or H2Pte) to form dihydrofolate (7,8-dihydrofolate monoglutamate or H2Pte-Glu). Also catalyzes successive additions of L-glutamate to tetrahydrofolate or 10-formyltetrahydrofolate or 5,10-methylenetetrahydrofolate, leading to folylpolyglutamate derivatives.</text>
</comment>
<keyword evidence="13" id="KW-0460">Magnesium</keyword>
<dbReference type="GO" id="GO:0005524">
    <property type="term" value="F:ATP binding"/>
    <property type="evidence" value="ECO:0007669"/>
    <property type="project" value="UniProtKB-KW"/>
</dbReference>
<keyword evidence="9 22" id="KW-0436">Ligase</keyword>